<accession>A0A363NKU4</accession>
<dbReference type="Gene3D" id="3.30.1370.110">
    <property type="match status" value="1"/>
</dbReference>
<dbReference type="InterPro" id="IPR036063">
    <property type="entry name" value="Smr_dom_sf"/>
</dbReference>
<evidence type="ECO:0000313" key="3">
    <source>
        <dbReference type="Proteomes" id="UP000250831"/>
    </source>
</evidence>
<dbReference type="EMBL" id="QCXX01000010">
    <property type="protein sequence ID" value="PUV21438.1"/>
    <property type="molecule type" value="Genomic_DNA"/>
</dbReference>
<comment type="caution">
    <text evidence="2">The sequence shown here is derived from an EMBL/GenBank/DDBJ whole genome shotgun (WGS) entry which is preliminary data.</text>
</comment>
<name>A0A363NKU4_9SPHI</name>
<reference evidence="2 3" key="1">
    <citation type="submission" date="2018-04" db="EMBL/GenBank/DDBJ databases">
        <title>Sphingobacterium sp. M46 Genome.</title>
        <authorList>
            <person name="Cheng J."/>
            <person name="Li Y."/>
        </authorList>
    </citation>
    <scope>NUCLEOTIDE SEQUENCE [LARGE SCALE GENOMIC DNA]</scope>
    <source>
        <strain evidence="2 3">M46</strain>
    </source>
</reference>
<dbReference type="Pfam" id="PF01713">
    <property type="entry name" value="Smr"/>
    <property type="match status" value="1"/>
</dbReference>
<protein>
    <recommendedName>
        <fullName evidence="1">Smr domain-containing protein</fullName>
    </recommendedName>
</protein>
<organism evidence="2 3">
    <name type="scientific">Sphingobacterium athyrii</name>
    <dbReference type="NCBI Taxonomy" id="2152717"/>
    <lineage>
        <taxon>Bacteria</taxon>
        <taxon>Pseudomonadati</taxon>
        <taxon>Bacteroidota</taxon>
        <taxon>Sphingobacteriia</taxon>
        <taxon>Sphingobacteriales</taxon>
        <taxon>Sphingobacteriaceae</taxon>
        <taxon>Sphingobacterium</taxon>
    </lineage>
</organism>
<dbReference type="Proteomes" id="UP000250831">
    <property type="component" value="Unassembled WGS sequence"/>
</dbReference>
<dbReference type="RefSeq" id="WP_108636779.1">
    <property type="nucleotide sequence ID" value="NZ_DAMCKI010000082.1"/>
</dbReference>
<feature type="domain" description="Smr" evidence="1">
    <location>
        <begin position="32"/>
        <end position="78"/>
    </location>
</feature>
<keyword evidence="3" id="KW-1185">Reference proteome</keyword>
<proteinExistence type="predicted"/>
<dbReference type="AlphaFoldDB" id="A0A363NKU4"/>
<gene>
    <name evidence="2" type="ORF">DCO56_26900</name>
</gene>
<evidence type="ECO:0000259" key="1">
    <source>
        <dbReference type="Pfam" id="PF01713"/>
    </source>
</evidence>
<evidence type="ECO:0000313" key="2">
    <source>
        <dbReference type="EMBL" id="PUV21438.1"/>
    </source>
</evidence>
<dbReference type="InterPro" id="IPR002625">
    <property type="entry name" value="Smr_dom"/>
</dbReference>
<dbReference type="OrthoDB" id="1524810at2"/>
<sequence>MRKPPAIVDLHADAFLEDWEDYSADELMLESIDYLRSNLDAAIYWEMNEIKFIHGKGKGTLKKMIFKELQDYKESGSIDRYYTSYQNEDVVVVVIGI</sequence>